<feature type="domain" description="Malate synthase N-terminal" evidence="10">
    <location>
        <begin position="5"/>
        <end position="63"/>
    </location>
</feature>
<evidence type="ECO:0000256" key="4">
    <source>
        <dbReference type="ARBA" id="ARBA00022532"/>
    </source>
</evidence>
<dbReference type="GO" id="GO:0006099">
    <property type="term" value="P:tricarboxylic acid cycle"/>
    <property type="evidence" value="ECO:0007669"/>
    <property type="project" value="UniProtKB-KW"/>
</dbReference>
<dbReference type="Gene3D" id="3.20.20.360">
    <property type="entry name" value="Malate synthase, domain 3"/>
    <property type="match status" value="1"/>
</dbReference>
<evidence type="ECO:0000256" key="2">
    <source>
        <dbReference type="ARBA" id="ARBA00012636"/>
    </source>
</evidence>
<feature type="domain" description="Malate synthase TIM barrel" evidence="9">
    <location>
        <begin position="154"/>
        <end position="396"/>
    </location>
</feature>
<keyword evidence="3 8" id="KW-0329">Glyoxylate bypass</keyword>
<dbReference type="GO" id="GO:0004474">
    <property type="term" value="F:malate synthase activity"/>
    <property type="evidence" value="ECO:0007669"/>
    <property type="project" value="UniProtKB-EC"/>
</dbReference>
<dbReference type="FunFam" id="3.20.20.360:FF:000001">
    <property type="entry name" value="Malate synthase"/>
    <property type="match status" value="1"/>
</dbReference>
<accession>A0A318SBB4</accession>
<dbReference type="RefSeq" id="WP_110885140.1">
    <property type="nucleotide sequence ID" value="NZ_QJSX01000001.1"/>
</dbReference>
<feature type="active site" description="Proton acceptor" evidence="7">
    <location>
        <position position="158"/>
    </location>
</feature>
<dbReference type="UniPathway" id="UPA00703">
    <property type="reaction ID" value="UER00720"/>
</dbReference>
<protein>
    <recommendedName>
        <fullName evidence="2 8">Malate synthase</fullName>
        <ecNumber evidence="2 8">2.3.3.9</ecNumber>
    </recommendedName>
</protein>
<dbReference type="EC" id="2.3.3.9" evidence="2 8"/>
<dbReference type="InterPro" id="IPR006252">
    <property type="entry name" value="Malate_synthA"/>
</dbReference>
<evidence type="ECO:0000256" key="6">
    <source>
        <dbReference type="ARBA" id="ARBA00047918"/>
    </source>
</evidence>
<evidence type="ECO:0000313" key="12">
    <source>
        <dbReference type="EMBL" id="PYE56679.1"/>
    </source>
</evidence>
<dbReference type="FunFam" id="1.20.1220.12:FF:000001">
    <property type="entry name" value="Malate synthase"/>
    <property type="match status" value="1"/>
</dbReference>
<name>A0A318SBB4_9DEIO</name>
<dbReference type="PANTHER" id="PTHR42902">
    <property type="entry name" value="MALATE SYNTHASE"/>
    <property type="match status" value="1"/>
</dbReference>
<dbReference type="InterPro" id="IPR019830">
    <property type="entry name" value="Malate_synthase_CS"/>
</dbReference>
<dbReference type="CDD" id="cd00727">
    <property type="entry name" value="malate_synt_A"/>
    <property type="match status" value="1"/>
</dbReference>
<evidence type="ECO:0000256" key="5">
    <source>
        <dbReference type="ARBA" id="ARBA00022679"/>
    </source>
</evidence>
<evidence type="ECO:0000313" key="13">
    <source>
        <dbReference type="Proteomes" id="UP000248326"/>
    </source>
</evidence>
<proteinExistence type="inferred from homology"/>
<comment type="caution">
    <text evidence="12">The sequence shown here is derived from an EMBL/GenBank/DDBJ whole genome shotgun (WGS) entry which is preliminary data.</text>
</comment>
<evidence type="ECO:0000256" key="3">
    <source>
        <dbReference type="ARBA" id="ARBA00022435"/>
    </source>
</evidence>
<dbReference type="Proteomes" id="UP000248326">
    <property type="component" value="Unassembled WGS sequence"/>
</dbReference>
<comment type="pathway">
    <text evidence="8">Carbohydrate metabolism; glyoxylate cycle; (S)-malate from isocitrate: step 2/2.</text>
</comment>
<comment type="similarity">
    <text evidence="1 8">Belongs to the malate synthase family.</text>
</comment>
<dbReference type="Gene3D" id="1.20.1220.12">
    <property type="entry name" value="Malate synthase, domain III"/>
    <property type="match status" value="1"/>
</dbReference>
<dbReference type="InterPro" id="IPR046363">
    <property type="entry name" value="MS_N_TIM-barrel_dom"/>
</dbReference>
<dbReference type="PROSITE" id="PS00510">
    <property type="entry name" value="MALATE_SYNTHASE"/>
    <property type="match status" value="1"/>
</dbReference>
<evidence type="ECO:0000259" key="11">
    <source>
        <dbReference type="Pfam" id="PF20659"/>
    </source>
</evidence>
<keyword evidence="5 8" id="KW-0808">Transferase</keyword>
<dbReference type="EMBL" id="QJSX01000001">
    <property type="protein sequence ID" value="PYE56679.1"/>
    <property type="molecule type" value="Genomic_DNA"/>
</dbReference>
<dbReference type="GO" id="GO:0006097">
    <property type="term" value="P:glyoxylate cycle"/>
    <property type="evidence" value="ECO:0007669"/>
    <property type="project" value="UniProtKB-UniPathway"/>
</dbReference>
<sequence length="534" mass="60529">MTRLTVTNRAIDGSRRVLTDAALKFLEELESVFGSRRRGLLEAREERQARLDAGERPNFLPDTRDVREGEWTISPVPAELLDRRVEITGPVDRKMIINGLSSGANVFMADFEDATSPTWTNLVAGQENLMDAVRRIITFEANGKTYELGARVATLFVRPRGLHLEEAHALYGGRPMSASLFDFGLFFWHNAHELVSRGHGPYFYLPKLESHREARWWNDVFLYAQRRLGLPRGTIKATVLIESVLATFETDEILFELREHSAGLNCGRWDYIFSVAKKFRAHGSYCLPDRGLVTMTDTMMRAYARLVIDTCHRRGAHAMGGMSAFIPVKNDEEANELALRRVRDDKEREANDGHDGTWVAHPALVPVARDVFDRLMPTPNQLHRRNHLKPERDELLRVPDGYVTAKGVRSNVRVALHYLAAWLGGRGAVPIDRLMEDAATAEISRAQLWQWIRHHASTDDGRKISLTYVLDLIDEEAGKLREHETLTPDLVDEASEVLRDLVSAPTFPEFLTLAAYERLNRLHDKPAQQPSAAD</sequence>
<keyword evidence="13" id="KW-1185">Reference proteome</keyword>
<dbReference type="Pfam" id="PF20656">
    <property type="entry name" value="MS_N"/>
    <property type="match status" value="1"/>
</dbReference>
<keyword evidence="4 8" id="KW-0816">Tricarboxylic acid cycle</keyword>
<evidence type="ECO:0000256" key="1">
    <source>
        <dbReference type="ARBA" id="ARBA00006394"/>
    </source>
</evidence>
<feature type="domain" description="Malate synthase C-terminal" evidence="11">
    <location>
        <begin position="404"/>
        <end position="519"/>
    </location>
</feature>
<dbReference type="AlphaFoldDB" id="A0A318SBB4"/>
<evidence type="ECO:0000256" key="8">
    <source>
        <dbReference type="RuleBase" id="RU000555"/>
    </source>
</evidence>
<evidence type="ECO:0000259" key="9">
    <source>
        <dbReference type="Pfam" id="PF01274"/>
    </source>
</evidence>
<dbReference type="GO" id="GO:0005737">
    <property type="term" value="C:cytoplasm"/>
    <property type="evidence" value="ECO:0007669"/>
    <property type="project" value="TreeGrafter"/>
</dbReference>
<comment type="catalytic activity">
    <reaction evidence="6 8">
        <text>glyoxylate + acetyl-CoA + H2O = (S)-malate + CoA + H(+)</text>
        <dbReference type="Rhea" id="RHEA:18181"/>
        <dbReference type="ChEBI" id="CHEBI:15377"/>
        <dbReference type="ChEBI" id="CHEBI:15378"/>
        <dbReference type="ChEBI" id="CHEBI:15589"/>
        <dbReference type="ChEBI" id="CHEBI:36655"/>
        <dbReference type="ChEBI" id="CHEBI:57287"/>
        <dbReference type="ChEBI" id="CHEBI:57288"/>
        <dbReference type="EC" id="2.3.3.9"/>
    </reaction>
</comment>
<feature type="active site" description="Proton donor" evidence="7">
    <location>
        <position position="437"/>
    </location>
</feature>
<dbReference type="InterPro" id="IPR001465">
    <property type="entry name" value="Malate_synthase_TIM"/>
</dbReference>
<dbReference type="Pfam" id="PF20659">
    <property type="entry name" value="MS_C"/>
    <property type="match status" value="1"/>
</dbReference>
<evidence type="ECO:0000259" key="10">
    <source>
        <dbReference type="Pfam" id="PF20656"/>
    </source>
</evidence>
<dbReference type="SUPFAM" id="SSF51645">
    <property type="entry name" value="Malate synthase G"/>
    <property type="match status" value="1"/>
</dbReference>
<dbReference type="InterPro" id="IPR048355">
    <property type="entry name" value="MS_C"/>
</dbReference>
<dbReference type="PANTHER" id="PTHR42902:SF1">
    <property type="entry name" value="MALATE SYNTHASE 1-RELATED"/>
    <property type="match status" value="1"/>
</dbReference>
<dbReference type="InterPro" id="IPR044856">
    <property type="entry name" value="Malate_synth_C_sf"/>
</dbReference>
<evidence type="ECO:0000256" key="7">
    <source>
        <dbReference type="PIRSR" id="PIRSR001363-1"/>
    </source>
</evidence>
<dbReference type="Pfam" id="PF01274">
    <property type="entry name" value="MS_TIM-barrel"/>
    <property type="match status" value="1"/>
</dbReference>
<gene>
    <name evidence="12" type="ORF">DES52_101484</name>
</gene>
<dbReference type="InterPro" id="IPR011076">
    <property type="entry name" value="Malate_synth_sf"/>
</dbReference>
<dbReference type="OrthoDB" id="9768429at2"/>
<reference evidence="12 13" key="1">
    <citation type="submission" date="2018-06" db="EMBL/GenBank/DDBJ databases">
        <title>Genomic Encyclopedia of Type Strains, Phase IV (KMG-IV): sequencing the most valuable type-strain genomes for metagenomic binning, comparative biology and taxonomic classification.</title>
        <authorList>
            <person name="Goeker M."/>
        </authorList>
    </citation>
    <scope>NUCLEOTIDE SEQUENCE [LARGE SCALE GENOMIC DNA]</scope>
    <source>
        <strain evidence="12 13">DSM 18048</strain>
    </source>
</reference>
<organism evidence="12 13">
    <name type="scientific">Deinococcus yavapaiensis KR-236</name>
    <dbReference type="NCBI Taxonomy" id="694435"/>
    <lineage>
        <taxon>Bacteria</taxon>
        <taxon>Thermotogati</taxon>
        <taxon>Deinococcota</taxon>
        <taxon>Deinococci</taxon>
        <taxon>Deinococcales</taxon>
        <taxon>Deinococcaceae</taxon>
        <taxon>Deinococcus</taxon>
    </lineage>
</organism>
<dbReference type="PIRSF" id="PIRSF001363">
    <property type="entry name" value="Malate_synth"/>
    <property type="match status" value="1"/>
</dbReference>
<dbReference type="InterPro" id="IPR048356">
    <property type="entry name" value="MS_N"/>
</dbReference>
<dbReference type="NCBIfam" id="TIGR01344">
    <property type="entry name" value="malate_syn_A"/>
    <property type="match status" value="1"/>
</dbReference>